<organism evidence="1 2">
    <name type="scientific">Kingdonia uniflora</name>
    <dbReference type="NCBI Taxonomy" id="39325"/>
    <lineage>
        <taxon>Eukaryota</taxon>
        <taxon>Viridiplantae</taxon>
        <taxon>Streptophyta</taxon>
        <taxon>Embryophyta</taxon>
        <taxon>Tracheophyta</taxon>
        <taxon>Spermatophyta</taxon>
        <taxon>Magnoliopsida</taxon>
        <taxon>Ranunculales</taxon>
        <taxon>Circaeasteraceae</taxon>
        <taxon>Kingdonia</taxon>
    </lineage>
</organism>
<keyword evidence="2" id="KW-1185">Reference proteome</keyword>
<feature type="non-terminal residue" evidence="1">
    <location>
        <position position="1"/>
    </location>
</feature>
<proteinExistence type="predicted"/>
<dbReference type="EMBL" id="JACGCM010002660">
    <property type="protein sequence ID" value="KAF6137203.1"/>
    <property type="molecule type" value="Genomic_DNA"/>
</dbReference>
<gene>
    <name evidence="1" type="ORF">GIB67_030967</name>
</gene>
<sequence length="343" mass="39813">EVGIASSAKQIASKIKKRDMPKPEYHGYSIAPKGVRIASEKQIASKIIKDPEAIRAVKESFLKMLEIHQTMNALHHQDCYDDMNKQIEILVDLAKDIKNLPNAFVRQVLILELFRRDALIYSKTESFNNALEHMYRLVMCLRRKLKNNKRYQEIHYKRFHRSETESESESEYKINTIDKVWDEPYLKMDENSGIPIYLNRAVPSSALLMLYNLVNEKFTQYAPASIEEICSENPCNIHGLLHRNSNLVDDPKLEDNSIRNELQEYIRSFKEALLSCTYTEEERNPRPPPEYVSISNNNYNSNIIRYNSDSNFEIGCSTNNNSEDNVNMVCDNGPNSDDEKMDD</sequence>
<evidence type="ECO:0000313" key="2">
    <source>
        <dbReference type="Proteomes" id="UP000541444"/>
    </source>
</evidence>
<name>A0A7J7L3N7_9MAGN</name>
<reference evidence="1 2" key="1">
    <citation type="journal article" date="2020" name="IScience">
        <title>Genome Sequencing of the Endangered Kingdonia uniflora (Circaeasteraceae, Ranunculales) Reveals Potential Mechanisms of Evolutionary Specialization.</title>
        <authorList>
            <person name="Sun Y."/>
            <person name="Deng T."/>
            <person name="Zhang A."/>
            <person name="Moore M.J."/>
            <person name="Landis J.B."/>
            <person name="Lin N."/>
            <person name="Zhang H."/>
            <person name="Zhang X."/>
            <person name="Huang J."/>
            <person name="Zhang X."/>
            <person name="Sun H."/>
            <person name="Wang H."/>
        </authorList>
    </citation>
    <scope>NUCLEOTIDE SEQUENCE [LARGE SCALE GENOMIC DNA]</scope>
    <source>
        <strain evidence="1">TB1705</strain>
        <tissue evidence="1">Leaf</tissue>
    </source>
</reference>
<evidence type="ECO:0000313" key="1">
    <source>
        <dbReference type="EMBL" id="KAF6137203.1"/>
    </source>
</evidence>
<accession>A0A7J7L3N7</accession>
<comment type="caution">
    <text evidence="1">The sequence shown here is derived from an EMBL/GenBank/DDBJ whole genome shotgun (WGS) entry which is preliminary data.</text>
</comment>
<protein>
    <submittedName>
        <fullName evidence="1">Uncharacterized protein</fullName>
    </submittedName>
</protein>
<dbReference type="AlphaFoldDB" id="A0A7J7L3N7"/>
<dbReference type="Proteomes" id="UP000541444">
    <property type="component" value="Unassembled WGS sequence"/>
</dbReference>